<reference evidence="2" key="1">
    <citation type="journal article" date="2010" name="Mol. Biochem. Parasitol.">
        <title>The complete mitochondrial genome of Setaria digitata (Nematoda: Filarioidea): Mitochondrial gene content, arrangement and composition compared with other nematodes.</title>
        <authorList>
            <person name="Yatawara L."/>
            <person name="Wickramasinghe S."/>
            <person name="Rajapakse R.P."/>
            <person name="Agatsuma T."/>
        </authorList>
    </citation>
    <scope>NUCLEOTIDE SEQUENCE</scope>
</reference>
<evidence type="ECO:0000313" key="2">
    <source>
        <dbReference type="EMBL" id="ACZ44416.1"/>
    </source>
</evidence>
<name>D8WJD2_9BILA</name>
<dbReference type="AlphaFoldDB" id="D8WJD2"/>
<dbReference type="CTD" id="4539"/>
<keyword evidence="2" id="KW-0496">Mitochondrion</keyword>
<accession>D8WJD2</accession>
<geneLocation type="mitochondrion" evidence="2"/>
<organism evidence="2">
    <name type="scientific">Setaria digitata</name>
    <dbReference type="NCBI Taxonomy" id="48799"/>
    <lineage>
        <taxon>Eukaryota</taxon>
        <taxon>Metazoa</taxon>
        <taxon>Ecdysozoa</taxon>
        <taxon>Nematoda</taxon>
        <taxon>Chromadorea</taxon>
        <taxon>Rhabditida</taxon>
        <taxon>Spirurina</taxon>
        <taxon>Spiruromorpha</taxon>
        <taxon>Filarioidea</taxon>
        <taxon>Setariidae</taxon>
        <taxon>Setaria</taxon>
    </lineage>
</organism>
<keyword evidence="1" id="KW-0812">Transmembrane</keyword>
<protein>
    <submittedName>
        <fullName evidence="2">NADH dehydrogenase subunit 4L</fullName>
    </submittedName>
</protein>
<feature type="transmembrane region" description="Helical" evidence="1">
    <location>
        <begin position="17"/>
        <end position="37"/>
    </location>
</feature>
<gene>
    <name evidence="2" type="primary">ND4L</name>
</gene>
<dbReference type="RefSeq" id="YP_003734892.1">
    <property type="nucleotide sequence ID" value="NC_014282.1"/>
</dbReference>
<sequence>MLFFISVLFFLFKYDRLIFVLLGIEFLFFSLLVYYNFFVESLLFFYFMCFGVFSGVVGLVVFFFSVKGYGYDKVMFYFLE</sequence>
<feature type="transmembrane region" description="Helical" evidence="1">
    <location>
        <begin position="43"/>
        <end position="66"/>
    </location>
</feature>
<proteinExistence type="predicted"/>
<keyword evidence="1" id="KW-1133">Transmembrane helix</keyword>
<dbReference type="GeneID" id="9385308"/>
<keyword evidence="1" id="KW-0472">Membrane</keyword>
<dbReference type="EMBL" id="GU138699">
    <property type="protein sequence ID" value="ACZ44416.1"/>
    <property type="molecule type" value="Genomic_DNA"/>
</dbReference>
<dbReference type="Gene3D" id="1.10.287.3510">
    <property type="match status" value="1"/>
</dbReference>
<evidence type="ECO:0000256" key="1">
    <source>
        <dbReference type="SAM" id="Phobius"/>
    </source>
</evidence>